<dbReference type="Proteomes" id="UP001066276">
    <property type="component" value="Chromosome 1_2"/>
</dbReference>
<reference evidence="1" key="1">
    <citation type="journal article" date="2022" name="bioRxiv">
        <title>Sequencing and chromosome-scale assembly of the giantPleurodeles waltlgenome.</title>
        <authorList>
            <person name="Brown T."/>
            <person name="Elewa A."/>
            <person name="Iarovenko S."/>
            <person name="Subramanian E."/>
            <person name="Araus A.J."/>
            <person name="Petzold A."/>
            <person name="Susuki M."/>
            <person name="Suzuki K.-i.T."/>
            <person name="Hayashi T."/>
            <person name="Toyoda A."/>
            <person name="Oliveira C."/>
            <person name="Osipova E."/>
            <person name="Leigh N.D."/>
            <person name="Simon A."/>
            <person name="Yun M.H."/>
        </authorList>
    </citation>
    <scope>NUCLEOTIDE SEQUENCE</scope>
    <source>
        <strain evidence="1">20211129_DDA</strain>
        <tissue evidence="1">Liver</tissue>
    </source>
</reference>
<evidence type="ECO:0000313" key="2">
    <source>
        <dbReference type="Proteomes" id="UP001066276"/>
    </source>
</evidence>
<gene>
    <name evidence="1" type="ORF">NDU88_003441</name>
</gene>
<dbReference type="AlphaFoldDB" id="A0AAV7W640"/>
<dbReference type="EMBL" id="JANPWB010000002">
    <property type="protein sequence ID" value="KAJ1208051.1"/>
    <property type="molecule type" value="Genomic_DNA"/>
</dbReference>
<organism evidence="1 2">
    <name type="scientific">Pleurodeles waltl</name>
    <name type="common">Iberian ribbed newt</name>
    <dbReference type="NCBI Taxonomy" id="8319"/>
    <lineage>
        <taxon>Eukaryota</taxon>
        <taxon>Metazoa</taxon>
        <taxon>Chordata</taxon>
        <taxon>Craniata</taxon>
        <taxon>Vertebrata</taxon>
        <taxon>Euteleostomi</taxon>
        <taxon>Amphibia</taxon>
        <taxon>Batrachia</taxon>
        <taxon>Caudata</taxon>
        <taxon>Salamandroidea</taxon>
        <taxon>Salamandridae</taxon>
        <taxon>Pleurodelinae</taxon>
        <taxon>Pleurodeles</taxon>
    </lineage>
</organism>
<comment type="caution">
    <text evidence="1">The sequence shown here is derived from an EMBL/GenBank/DDBJ whole genome shotgun (WGS) entry which is preliminary data.</text>
</comment>
<name>A0AAV7W640_PLEWA</name>
<keyword evidence="2" id="KW-1185">Reference proteome</keyword>
<evidence type="ECO:0000313" key="1">
    <source>
        <dbReference type="EMBL" id="KAJ1208051.1"/>
    </source>
</evidence>
<protein>
    <submittedName>
        <fullName evidence="1">Uncharacterized protein</fullName>
    </submittedName>
</protein>
<proteinExistence type="predicted"/>
<sequence length="101" mass="11243">MQVAAWSSHSRVSLAAERLGLWSKLVDTKTISTEAGKLAKSGRALRIEGMPFAVIVKTQFITDLYECDASSFSIKASKSPEYQKHILSHRHRMPLIFIIGP</sequence>
<accession>A0AAV7W640</accession>